<sequence length="229" mass="24956">MSARALLAAAPLPPSLRASPESGASERSACKNQSGAMRQAAPQLANHRFEHQKRGGALHLPATLSQQPSFLTCRRALLSRTSPPPPAAHGRSLRSTAACVPQPPRFPPDLPRPPPPPPRTFDFFNCFFPPYFWICRRGALTRNSATFDGSREVGRLLTAQVFNLGVEVSRHSVKLLHFASKRLQETRCPLRKPQASPPASCKKMRLVSAAALKPLILSFTTSIIIAVAE</sequence>
<evidence type="ECO:0000313" key="3">
    <source>
        <dbReference type="Proteomes" id="UP000646548"/>
    </source>
</evidence>
<feature type="compositionally biased region" description="Low complexity" evidence="1">
    <location>
        <begin position="1"/>
        <end position="20"/>
    </location>
</feature>
<comment type="caution">
    <text evidence="2">The sequence shown here is derived from an EMBL/GenBank/DDBJ whole genome shotgun (WGS) entry which is preliminary data.</text>
</comment>
<evidence type="ECO:0000313" key="2">
    <source>
        <dbReference type="EMBL" id="KAF6727008.1"/>
    </source>
</evidence>
<protein>
    <submittedName>
        <fullName evidence="2">Uncharacterized protein</fullName>
    </submittedName>
</protein>
<dbReference type="AlphaFoldDB" id="A0A834CE93"/>
<proteinExistence type="predicted"/>
<name>A0A834CE93_ORYME</name>
<organism evidence="2 3">
    <name type="scientific">Oryzias melastigma</name>
    <name type="common">Marine medaka</name>
    <dbReference type="NCBI Taxonomy" id="30732"/>
    <lineage>
        <taxon>Eukaryota</taxon>
        <taxon>Metazoa</taxon>
        <taxon>Chordata</taxon>
        <taxon>Craniata</taxon>
        <taxon>Vertebrata</taxon>
        <taxon>Euteleostomi</taxon>
        <taxon>Actinopterygii</taxon>
        <taxon>Neopterygii</taxon>
        <taxon>Teleostei</taxon>
        <taxon>Neoteleostei</taxon>
        <taxon>Acanthomorphata</taxon>
        <taxon>Ovalentaria</taxon>
        <taxon>Atherinomorphae</taxon>
        <taxon>Beloniformes</taxon>
        <taxon>Adrianichthyidae</taxon>
        <taxon>Oryziinae</taxon>
        <taxon>Oryzias</taxon>
    </lineage>
</organism>
<accession>A0A834CE93</accession>
<evidence type="ECO:0000256" key="1">
    <source>
        <dbReference type="SAM" id="MobiDB-lite"/>
    </source>
</evidence>
<feature type="region of interest" description="Disordered" evidence="1">
    <location>
        <begin position="81"/>
        <end position="115"/>
    </location>
</feature>
<feature type="compositionally biased region" description="Pro residues" evidence="1">
    <location>
        <begin position="101"/>
        <end position="115"/>
    </location>
</feature>
<dbReference type="Proteomes" id="UP000646548">
    <property type="component" value="Unassembled WGS sequence"/>
</dbReference>
<gene>
    <name evidence="2" type="ORF">FQA47_011909</name>
</gene>
<feature type="region of interest" description="Disordered" evidence="1">
    <location>
        <begin position="1"/>
        <end position="42"/>
    </location>
</feature>
<dbReference type="EMBL" id="WKFB01000315">
    <property type="protein sequence ID" value="KAF6727008.1"/>
    <property type="molecule type" value="Genomic_DNA"/>
</dbReference>
<reference evidence="2" key="1">
    <citation type="journal article" name="BMC Genomics">
        <title>Long-read sequencing and de novo genome assembly of marine medaka (Oryzias melastigma).</title>
        <authorList>
            <person name="Liang P."/>
            <person name="Saqib H.S.A."/>
            <person name="Ni X."/>
            <person name="Shen Y."/>
        </authorList>
    </citation>
    <scope>NUCLEOTIDE SEQUENCE</scope>
    <source>
        <strain evidence="2">Bigg-433</strain>
    </source>
</reference>